<feature type="compositionally biased region" description="Basic and acidic residues" evidence="1">
    <location>
        <begin position="26"/>
        <end position="36"/>
    </location>
</feature>
<name>F2DJG8_HORVV</name>
<feature type="compositionally biased region" description="Low complexity" evidence="1">
    <location>
        <begin position="1"/>
        <end position="21"/>
    </location>
</feature>
<evidence type="ECO:0000256" key="1">
    <source>
        <dbReference type="SAM" id="MobiDB-lite"/>
    </source>
</evidence>
<accession>F2DJG8</accession>
<dbReference type="EMBL" id="AK364036">
    <property type="protein sequence ID" value="BAJ95239.1"/>
    <property type="molecule type" value="mRNA"/>
</dbReference>
<evidence type="ECO:0000313" key="2">
    <source>
        <dbReference type="EMBL" id="BAJ95239.1"/>
    </source>
</evidence>
<protein>
    <submittedName>
        <fullName evidence="2">Predicted protein</fullName>
    </submittedName>
</protein>
<feature type="region of interest" description="Disordered" evidence="1">
    <location>
        <begin position="1"/>
        <end position="36"/>
    </location>
</feature>
<reference evidence="2" key="1">
    <citation type="journal article" date="2011" name="Plant Physiol.">
        <title>Comprehensive sequence analysis of 24,783 barley full-length cDNAs derived from 12 clone libraries.</title>
        <authorList>
            <person name="Matsumoto T."/>
            <person name="Tanaka T."/>
            <person name="Sakai H."/>
            <person name="Amano N."/>
            <person name="Kanamori H."/>
            <person name="Kurita K."/>
            <person name="Kikuta A."/>
            <person name="Kamiya K."/>
            <person name="Yamamoto M."/>
            <person name="Ikawa H."/>
            <person name="Fujii N."/>
            <person name="Hori K."/>
            <person name="Itoh T."/>
            <person name="Sato K."/>
        </authorList>
    </citation>
    <scope>NUCLEOTIDE SEQUENCE</scope>
</reference>
<sequence>MSRVAASTSKAATSSAKTPKAVPTAWKDRLTAEDYE</sequence>
<proteinExistence type="evidence at transcript level"/>
<dbReference type="AlphaFoldDB" id="F2DJG8"/>
<organism evidence="2">
    <name type="scientific">Hordeum vulgare subsp. vulgare</name>
    <name type="common">Domesticated barley</name>
    <dbReference type="NCBI Taxonomy" id="112509"/>
    <lineage>
        <taxon>Eukaryota</taxon>
        <taxon>Viridiplantae</taxon>
        <taxon>Streptophyta</taxon>
        <taxon>Embryophyta</taxon>
        <taxon>Tracheophyta</taxon>
        <taxon>Spermatophyta</taxon>
        <taxon>Magnoliopsida</taxon>
        <taxon>Liliopsida</taxon>
        <taxon>Poales</taxon>
        <taxon>Poaceae</taxon>
        <taxon>BOP clade</taxon>
        <taxon>Pooideae</taxon>
        <taxon>Triticodae</taxon>
        <taxon>Triticeae</taxon>
        <taxon>Hordeinae</taxon>
        <taxon>Hordeum</taxon>
    </lineage>
</organism>